<keyword evidence="11" id="KW-1003">Cell membrane</keyword>
<dbReference type="RefSeq" id="WP_096342386.1">
    <property type="nucleotide sequence ID" value="NZ_NWMW01000001.1"/>
</dbReference>
<evidence type="ECO:0000256" key="3">
    <source>
        <dbReference type="ARBA" id="ARBA00010519"/>
    </source>
</evidence>
<keyword evidence="6 11" id="KW-0874">Quinone</keyword>
<dbReference type="EMBL" id="NWMW01000001">
    <property type="protein sequence ID" value="PCD03991.1"/>
    <property type="molecule type" value="Genomic_DNA"/>
</dbReference>
<dbReference type="GO" id="GO:0030964">
    <property type="term" value="C:NADH dehydrogenase complex"/>
    <property type="evidence" value="ECO:0007669"/>
    <property type="project" value="TreeGrafter"/>
</dbReference>
<dbReference type="InterPro" id="IPR001133">
    <property type="entry name" value="NADH_UbQ_OxRdtase_chain4L/K"/>
</dbReference>
<proteinExistence type="inferred from homology"/>
<dbReference type="GO" id="GO:0048038">
    <property type="term" value="F:quinone binding"/>
    <property type="evidence" value="ECO:0007669"/>
    <property type="project" value="UniProtKB-KW"/>
</dbReference>
<dbReference type="OrthoDB" id="9811124at2"/>
<dbReference type="Proteomes" id="UP000218366">
    <property type="component" value="Unassembled WGS sequence"/>
</dbReference>
<evidence type="ECO:0000256" key="4">
    <source>
        <dbReference type="ARBA" id="ARBA00022448"/>
    </source>
</evidence>
<evidence type="ECO:0000313" key="13">
    <source>
        <dbReference type="Proteomes" id="UP000218366"/>
    </source>
</evidence>
<keyword evidence="4 11" id="KW-0813">Transport</keyword>
<dbReference type="Pfam" id="PF00420">
    <property type="entry name" value="Oxidored_q2"/>
    <property type="match status" value="1"/>
</dbReference>
<comment type="catalytic activity">
    <reaction evidence="11">
        <text>a quinone + NADH + 5 H(+)(in) = a quinol + NAD(+) + 4 H(+)(out)</text>
        <dbReference type="Rhea" id="RHEA:57888"/>
        <dbReference type="ChEBI" id="CHEBI:15378"/>
        <dbReference type="ChEBI" id="CHEBI:24646"/>
        <dbReference type="ChEBI" id="CHEBI:57540"/>
        <dbReference type="ChEBI" id="CHEBI:57945"/>
        <dbReference type="ChEBI" id="CHEBI:132124"/>
    </reaction>
</comment>
<evidence type="ECO:0000256" key="6">
    <source>
        <dbReference type="ARBA" id="ARBA00022719"/>
    </source>
</evidence>
<dbReference type="NCBIfam" id="NF004320">
    <property type="entry name" value="PRK05715.1-2"/>
    <property type="match status" value="1"/>
</dbReference>
<evidence type="ECO:0000256" key="5">
    <source>
        <dbReference type="ARBA" id="ARBA00022692"/>
    </source>
</evidence>
<feature type="transmembrane region" description="Helical" evidence="11">
    <location>
        <begin position="61"/>
        <end position="85"/>
    </location>
</feature>
<comment type="caution">
    <text evidence="12">The sequence shown here is derived from an EMBL/GenBank/DDBJ whole genome shotgun (WGS) entry which is preliminary data.</text>
</comment>
<keyword evidence="11" id="KW-0830">Ubiquinone</keyword>
<keyword evidence="10 11" id="KW-0472">Membrane</keyword>
<evidence type="ECO:0000256" key="1">
    <source>
        <dbReference type="ARBA" id="ARBA00002378"/>
    </source>
</evidence>
<sequence>MIGLQHYLTVGAILFALGVMGIFLNRKNLIVILMAIELILLAVNINLVAFSAFLGDLVGQVFAMFVLTVAAGEAAIGLAILVIYFRGRGNIAVDDANRMKG</sequence>
<keyword evidence="9 11" id="KW-0520">NAD</keyword>
<keyword evidence="5 11" id="KW-0812">Transmembrane</keyword>
<evidence type="ECO:0000256" key="7">
    <source>
        <dbReference type="ARBA" id="ARBA00022967"/>
    </source>
</evidence>
<gene>
    <name evidence="11" type="primary">nuoK</name>
    <name evidence="12" type="ORF">COC42_06670</name>
</gene>
<comment type="subunit">
    <text evidence="11">NDH-1 is composed of 14 different subunits. Subunits NuoA, H, J, K, L, M, N constitute the membrane sector of the complex.</text>
</comment>
<evidence type="ECO:0000256" key="11">
    <source>
        <dbReference type="HAMAP-Rule" id="MF_01456"/>
    </source>
</evidence>
<evidence type="ECO:0000256" key="10">
    <source>
        <dbReference type="ARBA" id="ARBA00023136"/>
    </source>
</evidence>
<dbReference type="NCBIfam" id="NF004323">
    <property type="entry name" value="PRK05715.1-5"/>
    <property type="match status" value="1"/>
</dbReference>
<dbReference type="GO" id="GO:0050136">
    <property type="term" value="F:NADH dehydrogenase (quinone) (non-electrogenic) activity"/>
    <property type="evidence" value="ECO:0007669"/>
    <property type="project" value="UniProtKB-UniRule"/>
</dbReference>
<dbReference type="GO" id="GO:0042773">
    <property type="term" value="P:ATP synthesis coupled electron transport"/>
    <property type="evidence" value="ECO:0007669"/>
    <property type="project" value="InterPro"/>
</dbReference>
<dbReference type="AlphaFoldDB" id="A0A2A4B6B9"/>
<keyword evidence="13" id="KW-1185">Reference proteome</keyword>
<dbReference type="InterPro" id="IPR039428">
    <property type="entry name" value="NUOK/Mnh_C1-like"/>
</dbReference>
<dbReference type="Gene3D" id="1.10.287.3510">
    <property type="match status" value="1"/>
</dbReference>
<comment type="similarity">
    <text evidence="3 11">Belongs to the complex I subunit 4L family.</text>
</comment>
<feature type="transmembrane region" description="Helical" evidence="11">
    <location>
        <begin position="31"/>
        <end position="55"/>
    </location>
</feature>
<evidence type="ECO:0000256" key="8">
    <source>
        <dbReference type="ARBA" id="ARBA00022989"/>
    </source>
</evidence>
<feature type="transmembrane region" description="Helical" evidence="11">
    <location>
        <begin position="6"/>
        <end position="24"/>
    </location>
</feature>
<keyword evidence="7 11" id="KW-1278">Translocase</keyword>
<reference evidence="12 13" key="1">
    <citation type="submission" date="2017-09" db="EMBL/GenBank/DDBJ databases">
        <title>Sphingomonas spermidinifaciens 9NM-10, whole genome shotgun sequence.</title>
        <authorList>
            <person name="Feng G."/>
            <person name="Zhu H."/>
        </authorList>
    </citation>
    <scope>NUCLEOTIDE SEQUENCE [LARGE SCALE GENOMIC DNA]</scope>
    <source>
        <strain evidence="12 13">9NM-10</strain>
    </source>
</reference>
<keyword evidence="8 11" id="KW-1133">Transmembrane helix</keyword>
<name>A0A2A4B6B9_9SPHN</name>
<dbReference type="NCBIfam" id="NF004321">
    <property type="entry name" value="PRK05715.1-3"/>
    <property type="match status" value="1"/>
</dbReference>
<evidence type="ECO:0000256" key="2">
    <source>
        <dbReference type="ARBA" id="ARBA00004141"/>
    </source>
</evidence>
<dbReference type="GO" id="GO:0005886">
    <property type="term" value="C:plasma membrane"/>
    <property type="evidence" value="ECO:0007669"/>
    <property type="project" value="UniProtKB-SubCell"/>
</dbReference>
<dbReference type="PANTHER" id="PTHR11434:SF21">
    <property type="entry name" value="NADH DEHYDROGENASE SUBUNIT 4L-RELATED"/>
    <property type="match status" value="1"/>
</dbReference>
<dbReference type="FunFam" id="1.10.287.3510:FF:000001">
    <property type="entry name" value="NADH-quinone oxidoreductase subunit K"/>
    <property type="match status" value="1"/>
</dbReference>
<protein>
    <recommendedName>
        <fullName evidence="11">NADH-quinone oxidoreductase subunit K</fullName>
        <ecNumber evidence="11">7.1.1.-</ecNumber>
    </recommendedName>
    <alternativeName>
        <fullName evidence="11">NADH dehydrogenase I subunit K</fullName>
    </alternativeName>
    <alternativeName>
        <fullName evidence="11">NDH-1 subunit K</fullName>
    </alternativeName>
</protein>
<comment type="function">
    <text evidence="1 11">NDH-1 shuttles electrons from NADH, via FMN and iron-sulfur (Fe-S) centers, to quinones in the respiratory chain. The immediate electron acceptor for the enzyme in this species is believed to be ubiquinone. Couples the redox reaction to proton translocation (for every two electrons transferred, four hydrogen ions are translocated across the cytoplasmic membrane), and thus conserves the redox energy in a proton gradient.</text>
</comment>
<evidence type="ECO:0000256" key="9">
    <source>
        <dbReference type="ARBA" id="ARBA00023027"/>
    </source>
</evidence>
<evidence type="ECO:0000313" key="12">
    <source>
        <dbReference type="EMBL" id="PCD03991.1"/>
    </source>
</evidence>
<comment type="subcellular location">
    <subcellularLocation>
        <location evidence="11">Cell membrane</location>
        <topology evidence="11">Multi-pass membrane protein</topology>
    </subcellularLocation>
    <subcellularLocation>
        <location evidence="2">Membrane</location>
        <topology evidence="2">Multi-pass membrane protein</topology>
    </subcellularLocation>
</comment>
<accession>A0A2A4B6B9</accession>
<dbReference type="PANTHER" id="PTHR11434">
    <property type="entry name" value="NADH-UBIQUINONE OXIDOREDUCTASE SUBUNIT ND4L"/>
    <property type="match status" value="1"/>
</dbReference>
<organism evidence="12 13">
    <name type="scientific">Sphingomonas spermidinifaciens</name>
    <dbReference type="NCBI Taxonomy" id="1141889"/>
    <lineage>
        <taxon>Bacteria</taxon>
        <taxon>Pseudomonadati</taxon>
        <taxon>Pseudomonadota</taxon>
        <taxon>Alphaproteobacteria</taxon>
        <taxon>Sphingomonadales</taxon>
        <taxon>Sphingomonadaceae</taxon>
        <taxon>Sphingomonas</taxon>
    </lineage>
</organism>
<dbReference type="EC" id="7.1.1.-" evidence="11"/>
<dbReference type="HAMAP" id="MF_01456">
    <property type="entry name" value="NDH1_NuoK"/>
    <property type="match status" value="1"/>
</dbReference>